<organism evidence="1 2">
    <name type="scientific">Romanomermis culicivorax</name>
    <name type="common">Nematode worm</name>
    <dbReference type="NCBI Taxonomy" id="13658"/>
    <lineage>
        <taxon>Eukaryota</taxon>
        <taxon>Metazoa</taxon>
        <taxon>Ecdysozoa</taxon>
        <taxon>Nematoda</taxon>
        <taxon>Enoplea</taxon>
        <taxon>Dorylaimia</taxon>
        <taxon>Mermithida</taxon>
        <taxon>Mermithoidea</taxon>
        <taxon>Mermithidae</taxon>
        <taxon>Romanomermis</taxon>
    </lineage>
</organism>
<sequence>MNGNKSITGGVMEDEFNIKAEYIFGYLNGSDGEDVADFSASDAGKDLVIQRGEAFFSPKHGNNHTLKLYSIESIIGRQGLSDFIEVCNEKKIDFGGSTYEQDQMTLLNVTIYPHLSEVSHCYIDLRDLAQELHKYTKGGFGLSIRSKHQAEDIVLKIYILSNTERNNKANFKGQIVIKDGYKYADRIKVHLYGENSFVNFMDTVLLKPSSLHVNRSFVTLFAGNVDFNCEINFQYSAENLKPYRLDKSLLLTNVLPLEKASTGQPIKVVLIDYSAYQAKYDTFSLIFDGKNLNLTTLVKHTKDIQSLWIDINEAIKDPEIVAPVAKEGQKGKIQIA</sequence>
<protein>
    <submittedName>
        <fullName evidence="2">Uncharacterized protein</fullName>
    </submittedName>
</protein>
<dbReference type="WBParaSite" id="nRc.2.0.1.t42518-RA">
    <property type="protein sequence ID" value="nRc.2.0.1.t42518-RA"/>
    <property type="gene ID" value="nRc.2.0.1.g42518"/>
</dbReference>
<dbReference type="Proteomes" id="UP000887565">
    <property type="component" value="Unplaced"/>
</dbReference>
<name>A0A915KVL9_ROMCU</name>
<keyword evidence="1" id="KW-1185">Reference proteome</keyword>
<reference evidence="2" key="1">
    <citation type="submission" date="2022-11" db="UniProtKB">
        <authorList>
            <consortium name="WormBaseParasite"/>
        </authorList>
    </citation>
    <scope>IDENTIFICATION</scope>
</reference>
<proteinExistence type="predicted"/>
<evidence type="ECO:0000313" key="2">
    <source>
        <dbReference type="WBParaSite" id="nRc.2.0.1.t42518-RA"/>
    </source>
</evidence>
<dbReference type="AlphaFoldDB" id="A0A915KVL9"/>
<evidence type="ECO:0000313" key="1">
    <source>
        <dbReference type="Proteomes" id="UP000887565"/>
    </source>
</evidence>
<accession>A0A915KVL9</accession>